<keyword evidence="2" id="KW-1185">Reference proteome</keyword>
<name>A0A9Q1FFN8_SYNKA</name>
<proteinExistence type="predicted"/>
<evidence type="ECO:0000313" key="2">
    <source>
        <dbReference type="Proteomes" id="UP001152622"/>
    </source>
</evidence>
<accession>A0A9Q1FFN8</accession>
<dbReference type="EMBL" id="JAINUF010000006">
    <property type="protein sequence ID" value="KAJ8357405.1"/>
    <property type="molecule type" value="Genomic_DNA"/>
</dbReference>
<protein>
    <submittedName>
        <fullName evidence="1">Uncharacterized protein</fullName>
    </submittedName>
</protein>
<dbReference type="Proteomes" id="UP001152622">
    <property type="component" value="Chromosome 6"/>
</dbReference>
<comment type="caution">
    <text evidence="1">The sequence shown here is derived from an EMBL/GenBank/DDBJ whole genome shotgun (WGS) entry which is preliminary data.</text>
</comment>
<gene>
    <name evidence="1" type="ORF">SKAU_G00201990</name>
</gene>
<reference evidence="1" key="1">
    <citation type="journal article" date="2023" name="Science">
        <title>Genome structures resolve the early diversification of teleost fishes.</title>
        <authorList>
            <person name="Parey E."/>
            <person name="Louis A."/>
            <person name="Montfort J."/>
            <person name="Bouchez O."/>
            <person name="Roques C."/>
            <person name="Iampietro C."/>
            <person name="Lluch J."/>
            <person name="Castinel A."/>
            <person name="Donnadieu C."/>
            <person name="Desvignes T."/>
            <person name="Floi Bucao C."/>
            <person name="Jouanno E."/>
            <person name="Wen M."/>
            <person name="Mejri S."/>
            <person name="Dirks R."/>
            <person name="Jansen H."/>
            <person name="Henkel C."/>
            <person name="Chen W.J."/>
            <person name="Zahm M."/>
            <person name="Cabau C."/>
            <person name="Klopp C."/>
            <person name="Thompson A.W."/>
            <person name="Robinson-Rechavi M."/>
            <person name="Braasch I."/>
            <person name="Lecointre G."/>
            <person name="Bobe J."/>
            <person name="Postlethwait J.H."/>
            <person name="Berthelot C."/>
            <person name="Roest Crollius H."/>
            <person name="Guiguen Y."/>
        </authorList>
    </citation>
    <scope>NUCLEOTIDE SEQUENCE</scope>
    <source>
        <strain evidence="1">WJC10195</strain>
    </source>
</reference>
<dbReference type="AlphaFoldDB" id="A0A9Q1FFN8"/>
<sequence>MLTMQRHSKKPMQRCLESMQCYYIISGMRPIGGKNYAFPPVECLHDTHAHRVRQVRLTWQHTEANTEPSEATTMSLFVNVLLFKGSARTRQQLTSWVSSCAAAPPKLCANLQ</sequence>
<evidence type="ECO:0000313" key="1">
    <source>
        <dbReference type="EMBL" id="KAJ8357405.1"/>
    </source>
</evidence>
<organism evidence="1 2">
    <name type="scientific">Synaphobranchus kaupii</name>
    <name type="common">Kaup's arrowtooth eel</name>
    <dbReference type="NCBI Taxonomy" id="118154"/>
    <lineage>
        <taxon>Eukaryota</taxon>
        <taxon>Metazoa</taxon>
        <taxon>Chordata</taxon>
        <taxon>Craniata</taxon>
        <taxon>Vertebrata</taxon>
        <taxon>Euteleostomi</taxon>
        <taxon>Actinopterygii</taxon>
        <taxon>Neopterygii</taxon>
        <taxon>Teleostei</taxon>
        <taxon>Anguilliformes</taxon>
        <taxon>Synaphobranchidae</taxon>
        <taxon>Synaphobranchus</taxon>
    </lineage>
</organism>